<name>A0A377WJI8_KLEPN</name>
<keyword evidence="6 9" id="KW-1133">Transmembrane helix</keyword>
<dbReference type="PROSITE" id="PS50928">
    <property type="entry name" value="ABC_TM1"/>
    <property type="match status" value="2"/>
</dbReference>
<evidence type="ECO:0000256" key="4">
    <source>
        <dbReference type="ARBA" id="ARBA00022519"/>
    </source>
</evidence>
<dbReference type="Pfam" id="PF00528">
    <property type="entry name" value="BPD_transp_1"/>
    <property type="match status" value="2"/>
</dbReference>
<evidence type="ECO:0000256" key="3">
    <source>
        <dbReference type="ARBA" id="ARBA00022475"/>
    </source>
</evidence>
<comment type="similarity">
    <text evidence="8">Belongs to the binding-protein-dependent transport system permease family. OppBC subfamily.</text>
</comment>
<feature type="transmembrane region" description="Helical" evidence="9">
    <location>
        <begin position="134"/>
        <end position="156"/>
    </location>
</feature>
<dbReference type="InterPro" id="IPR035906">
    <property type="entry name" value="MetI-like_sf"/>
</dbReference>
<accession>A0A377WJI8</accession>
<dbReference type="PANTHER" id="PTHR43163:SF6">
    <property type="entry name" value="DIPEPTIDE TRANSPORT SYSTEM PERMEASE PROTEIN DPPB-RELATED"/>
    <property type="match status" value="1"/>
</dbReference>
<evidence type="ECO:0000259" key="10">
    <source>
        <dbReference type="PROSITE" id="PS50928"/>
    </source>
</evidence>
<evidence type="ECO:0000256" key="5">
    <source>
        <dbReference type="ARBA" id="ARBA00022692"/>
    </source>
</evidence>
<dbReference type="AlphaFoldDB" id="A0A377WJI8"/>
<evidence type="ECO:0000313" key="11">
    <source>
        <dbReference type="EMBL" id="STT54639.1"/>
    </source>
</evidence>
<keyword evidence="3" id="KW-1003">Cell membrane</keyword>
<evidence type="ECO:0000256" key="6">
    <source>
        <dbReference type="ARBA" id="ARBA00022989"/>
    </source>
</evidence>
<gene>
    <name evidence="11" type="primary">ddpC_2</name>
    <name evidence="11" type="ORF">NCTC8849_03227</name>
</gene>
<dbReference type="EMBL" id="UGLC01000002">
    <property type="protein sequence ID" value="STT54639.1"/>
    <property type="molecule type" value="Genomic_DNA"/>
</dbReference>
<feature type="transmembrane region" description="Helical" evidence="9">
    <location>
        <begin position="403"/>
        <end position="426"/>
    </location>
</feature>
<evidence type="ECO:0000313" key="12">
    <source>
        <dbReference type="Proteomes" id="UP000254799"/>
    </source>
</evidence>
<keyword evidence="4" id="KW-0997">Cell inner membrane</keyword>
<feature type="transmembrane region" description="Helical" evidence="9">
    <location>
        <begin position="339"/>
        <end position="359"/>
    </location>
</feature>
<feature type="transmembrane region" description="Helical" evidence="9">
    <location>
        <begin position="176"/>
        <end position="196"/>
    </location>
</feature>
<feature type="transmembrane region" description="Helical" evidence="9">
    <location>
        <begin position="565"/>
        <end position="585"/>
    </location>
</feature>
<comment type="subcellular location">
    <subcellularLocation>
        <location evidence="1">Cell inner membrane</location>
        <topology evidence="1">Multi-pass membrane protein</topology>
    </subcellularLocation>
    <subcellularLocation>
        <location evidence="9">Cell membrane</location>
        <topology evidence="9">Multi-pass membrane protein</topology>
    </subcellularLocation>
</comment>
<dbReference type="InterPro" id="IPR045621">
    <property type="entry name" value="BPD_transp_1_N"/>
</dbReference>
<keyword evidence="2 9" id="KW-0813">Transport</keyword>
<feature type="transmembrane region" description="Helical" evidence="9">
    <location>
        <begin position="438"/>
        <end position="457"/>
    </location>
</feature>
<organism evidence="11 12">
    <name type="scientific">Klebsiella pneumoniae</name>
    <dbReference type="NCBI Taxonomy" id="573"/>
    <lineage>
        <taxon>Bacteria</taxon>
        <taxon>Pseudomonadati</taxon>
        <taxon>Pseudomonadota</taxon>
        <taxon>Gammaproteobacteria</taxon>
        <taxon>Enterobacterales</taxon>
        <taxon>Enterobacteriaceae</taxon>
        <taxon>Klebsiella/Raoultella group</taxon>
        <taxon>Klebsiella</taxon>
        <taxon>Klebsiella pneumoniae complex</taxon>
    </lineage>
</organism>
<reference evidence="11 12" key="1">
    <citation type="submission" date="2018-06" db="EMBL/GenBank/DDBJ databases">
        <authorList>
            <consortium name="Pathogen Informatics"/>
            <person name="Doyle S."/>
        </authorList>
    </citation>
    <scope>NUCLEOTIDE SEQUENCE [LARGE SCALE GENOMIC DNA]</scope>
    <source>
        <strain evidence="11 12">NCTC8849</strain>
    </source>
</reference>
<keyword evidence="5 9" id="KW-0812">Transmembrane</keyword>
<sequence length="596" mass="63916">MSAYLLRRFGQGLLVLWAAFTLTFFLLQVLPGDAVLIKFQNPDLGLSPAQIAEMRLAYGADSPLWRQYLHTLLAMLHGDFGYSLQAGLAVSSLIASNLPDTLSLALPAFLLAVALAFALAFASRLPGLRWLSNFLQSLPVLFISLPTFWLGIALIQLFSFQLRWIPVINPGPLEGLILPVIAVALPISAPLAQILMRSMDQVAVQPFVAVARAKGMSETGVLWRHVMGNALLPALNIAGLLLGELIAGALITETVFGRSGLGQLTQQAVNNQDIAVLQAVVMISALGFRPDQPAGRPGHAATGSPTPFTDRRCEMSLVDYTIAVRRRPEWRRVRLQPGLWLAWAVMIAALLMAIAPQWFTSANPLEGIPGAQRLAPQAHYWLGTDQLGRDLWTRVVYGAVHSLSAALIAVAIGLVVGTALGTLAGALAGRVESTIMRLVDVLLAIPSLLLQLTVIILLGFGTVNAAVAVGVAAIASFARLARAEVVRVRHSDYVEAARGSGGTFFAVFWRHILPNSLTAVLAFATLQFGQAMLALATLSFLGYGTPPPVPEWGLLIAEGRNYLSTAWWLTTFPGLAVVAVVLAANRLSRQWSGARP</sequence>
<dbReference type="GO" id="GO:0055085">
    <property type="term" value="P:transmembrane transport"/>
    <property type="evidence" value="ECO:0007669"/>
    <property type="project" value="InterPro"/>
</dbReference>
<keyword evidence="7 9" id="KW-0472">Membrane</keyword>
<feature type="transmembrane region" description="Helical" evidence="9">
    <location>
        <begin position="12"/>
        <end position="30"/>
    </location>
</feature>
<dbReference type="PANTHER" id="PTHR43163">
    <property type="entry name" value="DIPEPTIDE TRANSPORT SYSTEM PERMEASE PROTEIN DPPB-RELATED"/>
    <property type="match status" value="1"/>
</dbReference>
<dbReference type="Proteomes" id="UP000254799">
    <property type="component" value="Unassembled WGS sequence"/>
</dbReference>
<feature type="transmembrane region" description="Helical" evidence="9">
    <location>
        <begin position="102"/>
        <end position="122"/>
    </location>
</feature>
<evidence type="ECO:0000256" key="7">
    <source>
        <dbReference type="ARBA" id="ARBA00023136"/>
    </source>
</evidence>
<evidence type="ECO:0000256" key="2">
    <source>
        <dbReference type="ARBA" id="ARBA00022448"/>
    </source>
</evidence>
<dbReference type="CDD" id="cd06261">
    <property type="entry name" value="TM_PBP2"/>
    <property type="match status" value="2"/>
</dbReference>
<evidence type="ECO:0000256" key="8">
    <source>
        <dbReference type="ARBA" id="ARBA00024202"/>
    </source>
</evidence>
<evidence type="ECO:0000256" key="9">
    <source>
        <dbReference type="RuleBase" id="RU363032"/>
    </source>
</evidence>
<dbReference type="SUPFAM" id="SSF161098">
    <property type="entry name" value="MetI-like"/>
    <property type="match status" value="2"/>
</dbReference>
<dbReference type="InterPro" id="IPR000515">
    <property type="entry name" value="MetI-like"/>
</dbReference>
<evidence type="ECO:0000256" key="1">
    <source>
        <dbReference type="ARBA" id="ARBA00004429"/>
    </source>
</evidence>
<dbReference type="Gene3D" id="1.10.3720.10">
    <property type="entry name" value="MetI-like"/>
    <property type="match status" value="2"/>
</dbReference>
<protein>
    <submittedName>
        <fullName evidence="11">ABC transporter permease</fullName>
    </submittedName>
</protein>
<feature type="transmembrane region" description="Helical" evidence="9">
    <location>
        <begin position="519"/>
        <end position="545"/>
    </location>
</feature>
<feature type="domain" description="ABC transmembrane type-1" evidence="10">
    <location>
        <begin position="399"/>
        <end position="588"/>
    </location>
</feature>
<dbReference type="GO" id="GO:0005886">
    <property type="term" value="C:plasma membrane"/>
    <property type="evidence" value="ECO:0007669"/>
    <property type="project" value="UniProtKB-SubCell"/>
</dbReference>
<feature type="domain" description="ABC transmembrane type-1" evidence="10">
    <location>
        <begin position="98"/>
        <end position="292"/>
    </location>
</feature>
<proteinExistence type="inferred from homology"/>
<dbReference type="Pfam" id="PF19300">
    <property type="entry name" value="BPD_transp_1_N"/>
    <property type="match status" value="1"/>
</dbReference>